<evidence type="ECO:0000256" key="2">
    <source>
        <dbReference type="ARBA" id="ARBA00023125"/>
    </source>
</evidence>
<dbReference type="SUPFAM" id="SSF53822">
    <property type="entry name" value="Periplasmic binding protein-like I"/>
    <property type="match status" value="1"/>
</dbReference>
<gene>
    <name evidence="5" type="ORF">ACFQRI_18810</name>
</gene>
<evidence type="ECO:0000259" key="4">
    <source>
        <dbReference type="PROSITE" id="PS50932"/>
    </source>
</evidence>
<keyword evidence="1" id="KW-0805">Transcription regulation</keyword>
<comment type="caution">
    <text evidence="5">The sequence shown here is derived from an EMBL/GenBank/DDBJ whole genome shotgun (WGS) entry which is preliminary data.</text>
</comment>
<dbReference type="InterPro" id="IPR046335">
    <property type="entry name" value="LacI/GalR-like_sensor"/>
</dbReference>
<dbReference type="Proteomes" id="UP001596504">
    <property type="component" value="Unassembled WGS sequence"/>
</dbReference>
<feature type="domain" description="HTH lacI-type" evidence="4">
    <location>
        <begin position="16"/>
        <end position="70"/>
    </location>
</feature>
<proteinExistence type="predicted"/>
<dbReference type="PROSITE" id="PS00356">
    <property type="entry name" value="HTH_LACI_1"/>
    <property type="match status" value="1"/>
</dbReference>
<evidence type="ECO:0000256" key="3">
    <source>
        <dbReference type="ARBA" id="ARBA00023163"/>
    </source>
</evidence>
<dbReference type="InterPro" id="IPR010982">
    <property type="entry name" value="Lambda_DNA-bd_dom_sf"/>
</dbReference>
<dbReference type="RefSeq" id="WP_380670377.1">
    <property type="nucleotide sequence ID" value="NZ_JBHTCJ010000010.1"/>
</dbReference>
<evidence type="ECO:0000313" key="5">
    <source>
        <dbReference type="EMBL" id="MFC7343457.1"/>
    </source>
</evidence>
<dbReference type="CDD" id="cd01392">
    <property type="entry name" value="HTH_LacI"/>
    <property type="match status" value="1"/>
</dbReference>
<keyword evidence="2 5" id="KW-0238">DNA-binding</keyword>
<dbReference type="GO" id="GO:0003677">
    <property type="term" value="F:DNA binding"/>
    <property type="evidence" value="ECO:0007669"/>
    <property type="project" value="UniProtKB-KW"/>
</dbReference>
<accession>A0ABW2LQK0</accession>
<dbReference type="PANTHER" id="PTHR30146">
    <property type="entry name" value="LACI-RELATED TRANSCRIPTIONAL REPRESSOR"/>
    <property type="match status" value="1"/>
</dbReference>
<organism evidence="5 6">
    <name type="scientific">Saccharopolyspora griseoalba</name>
    <dbReference type="NCBI Taxonomy" id="1431848"/>
    <lineage>
        <taxon>Bacteria</taxon>
        <taxon>Bacillati</taxon>
        <taxon>Actinomycetota</taxon>
        <taxon>Actinomycetes</taxon>
        <taxon>Pseudonocardiales</taxon>
        <taxon>Pseudonocardiaceae</taxon>
        <taxon>Saccharopolyspora</taxon>
    </lineage>
</organism>
<dbReference type="CDD" id="cd06267">
    <property type="entry name" value="PBP1_LacI_sugar_binding-like"/>
    <property type="match status" value="1"/>
</dbReference>
<dbReference type="Gene3D" id="1.10.260.40">
    <property type="entry name" value="lambda repressor-like DNA-binding domains"/>
    <property type="match status" value="1"/>
</dbReference>
<dbReference type="InterPro" id="IPR028082">
    <property type="entry name" value="Peripla_BP_I"/>
</dbReference>
<keyword evidence="3" id="KW-0804">Transcription</keyword>
<dbReference type="InterPro" id="IPR000843">
    <property type="entry name" value="HTH_LacI"/>
</dbReference>
<dbReference type="Pfam" id="PF13377">
    <property type="entry name" value="Peripla_BP_3"/>
    <property type="match status" value="1"/>
</dbReference>
<protein>
    <submittedName>
        <fullName evidence="5">LacI family DNA-binding transcriptional regulator</fullName>
    </submittedName>
</protein>
<dbReference type="EMBL" id="JBHTCJ010000010">
    <property type="protein sequence ID" value="MFC7343457.1"/>
    <property type="molecule type" value="Genomic_DNA"/>
</dbReference>
<sequence>MPKSEPGPSGGTRTAMSLKDVAARAGVSVKTVSNVLNDRPHISARTRERVQQAVQELDYRPHPAAKLLKNGRTGIIALAVPDIELPYFAELAGAVQRAAERFDRTVLLDQTGGDPDKELLVAKGFRAHLIDGLILSPLSLRPEQVRACASSRPTVLLGERFYDAEVDHIAIDNVAAGRQAVEHLLAQGRRRIAMIGEDDFYAGPVTLRKQGYAEALAAAGIPLDPALILHAGRFRRADGMRAMDELLAAGTPFDAVFAFNDTLALGAMRSLADHGLRVPEDVAVVGFDDIEEGRFSTPRLTTVSPDKDGIAELALSRLTGRLSGELTEEPGFAAAAHRLEVRESSAGGPA</sequence>
<dbReference type="PANTHER" id="PTHR30146:SF109">
    <property type="entry name" value="HTH-TYPE TRANSCRIPTIONAL REGULATOR GALS"/>
    <property type="match status" value="1"/>
</dbReference>
<reference evidence="6" key="1">
    <citation type="journal article" date="2019" name="Int. J. Syst. Evol. Microbiol.">
        <title>The Global Catalogue of Microorganisms (GCM) 10K type strain sequencing project: providing services to taxonomists for standard genome sequencing and annotation.</title>
        <authorList>
            <consortium name="The Broad Institute Genomics Platform"/>
            <consortium name="The Broad Institute Genome Sequencing Center for Infectious Disease"/>
            <person name="Wu L."/>
            <person name="Ma J."/>
        </authorList>
    </citation>
    <scope>NUCLEOTIDE SEQUENCE [LARGE SCALE GENOMIC DNA]</scope>
    <source>
        <strain evidence="6">WLHS5</strain>
    </source>
</reference>
<dbReference type="Gene3D" id="3.40.50.2300">
    <property type="match status" value="2"/>
</dbReference>
<dbReference type="Pfam" id="PF00356">
    <property type="entry name" value="LacI"/>
    <property type="match status" value="1"/>
</dbReference>
<dbReference type="SUPFAM" id="SSF47413">
    <property type="entry name" value="lambda repressor-like DNA-binding domains"/>
    <property type="match status" value="1"/>
</dbReference>
<name>A0ABW2LQK0_9PSEU</name>
<dbReference type="PROSITE" id="PS50932">
    <property type="entry name" value="HTH_LACI_2"/>
    <property type="match status" value="1"/>
</dbReference>
<dbReference type="SMART" id="SM00354">
    <property type="entry name" value="HTH_LACI"/>
    <property type="match status" value="1"/>
</dbReference>
<evidence type="ECO:0000256" key="1">
    <source>
        <dbReference type="ARBA" id="ARBA00023015"/>
    </source>
</evidence>
<keyword evidence="6" id="KW-1185">Reference proteome</keyword>
<evidence type="ECO:0000313" key="6">
    <source>
        <dbReference type="Proteomes" id="UP001596504"/>
    </source>
</evidence>